<gene>
    <name evidence="2" type="ORF">GCM10009811_25410</name>
</gene>
<dbReference type="EMBL" id="BAAAPO010000040">
    <property type="protein sequence ID" value="GAA1800504.1"/>
    <property type="molecule type" value="Genomic_DNA"/>
</dbReference>
<evidence type="ECO:0000313" key="2">
    <source>
        <dbReference type="EMBL" id="GAA1800504.1"/>
    </source>
</evidence>
<organism evidence="2 3">
    <name type="scientific">Nostocoides veronense</name>
    <dbReference type="NCBI Taxonomy" id="330836"/>
    <lineage>
        <taxon>Bacteria</taxon>
        <taxon>Bacillati</taxon>
        <taxon>Actinomycetota</taxon>
        <taxon>Actinomycetes</taxon>
        <taxon>Micrococcales</taxon>
        <taxon>Intrasporangiaceae</taxon>
        <taxon>Nostocoides</taxon>
    </lineage>
</organism>
<comment type="caution">
    <text evidence="2">The sequence shown here is derived from an EMBL/GenBank/DDBJ whole genome shotgun (WGS) entry which is preliminary data.</text>
</comment>
<sequence>MIAWALNPLRRQGSVRLVLILLFLVAHAGVTVLVPNDAWLTLIASVWVLVLVAVARPDGAAPLMATLGQLTVWLVWVPRPERAADLLPAFAAALLLLMAHVCASALGVWPPATVVPNRARITWARDFGLLAAATAGVAGVGALVLSARLPGSTWLSLAALLALGVAAVQVWRHTA</sequence>
<name>A0ABP4Y3L6_9MICO</name>
<feature type="transmembrane region" description="Helical" evidence="1">
    <location>
        <begin position="89"/>
        <end position="115"/>
    </location>
</feature>
<keyword evidence="3" id="KW-1185">Reference proteome</keyword>
<reference evidence="3" key="1">
    <citation type="journal article" date="2019" name="Int. J. Syst. Evol. Microbiol.">
        <title>The Global Catalogue of Microorganisms (GCM) 10K type strain sequencing project: providing services to taxonomists for standard genome sequencing and annotation.</title>
        <authorList>
            <consortium name="The Broad Institute Genomics Platform"/>
            <consortium name="The Broad Institute Genome Sequencing Center for Infectious Disease"/>
            <person name="Wu L."/>
            <person name="Ma J."/>
        </authorList>
    </citation>
    <scope>NUCLEOTIDE SEQUENCE [LARGE SCALE GENOMIC DNA]</scope>
    <source>
        <strain evidence="3">JCM 15592</strain>
    </source>
</reference>
<proteinExistence type="predicted"/>
<evidence type="ECO:0000256" key="1">
    <source>
        <dbReference type="SAM" id="Phobius"/>
    </source>
</evidence>
<protein>
    <submittedName>
        <fullName evidence="2">Uncharacterized protein</fullName>
    </submittedName>
</protein>
<evidence type="ECO:0000313" key="3">
    <source>
        <dbReference type="Proteomes" id="UP001499938"/>
    </source>
</evidence>
<feature type="transmembrane region" description="Helical" evidence="1">
    <location>
        <begin position="60"/>
        <end position="77"/>
    </location>
</feature>
<feature type="transmembrane region" description="Helical" evidence="1">
    <location>
        <begin position="127"/>
        <end position="147"/>
    </location>
</feature>
<feature type="transmembrane region" description="Helical" evidence="1">
    <location>
        <begin position="38"/>
        <end position="55"/>
    </location>
</feature>
<accession>A0ABP4Y3L6</accession>
<dbReference type="RefSeq" id="WP_344085949.1">
    <property type="nucleotide sequence ID" value="NZ_BAAAPO010000040.1"/>
</dbReference>
<keyword evidence="1" id="KW-0812">Transmembrane</keyword>
<dbReference type="Proteomes" id="UP001499938">
    <property type="component" value="Unassembled WGS sequence"/>
</dbReference>
<feature type="transmembrane region" description="Helical" evidence="1">
    <location>
        <begin position="153"/>
        <end position="171"/>
    </location>
</feature>
<keyword evidence="1" id="KW-1133">Transmembrane helix</keyword>
<keyword evidence="1" id="KW-0472">Membrane</keyword>